<evidence type="ECO:0000313" key="1">
    <source>
        <dbReference type="EMBL" id="OCB77920.1"/>
    </source>
</evidence>
<dbReference type="Proteomes" id="UP000093510">
    <property type="component" value="Unassembled WGS sequence"/>
</dbReference>
<comment type="caution">
    <text evidence="1">The sequence shown here is derived from an EMBL/GenBank/DDBJ whole genome shotgun (WGS) entry which is preliminary data.</text>
</comment>
<accession>A0A1B9E7J2</accession>
<sequence length="169" mass="20155">MTKIVQFLLFMPFFSFGQEKSETKSEYPNYVGDIAFNSKTDDTEFELCNSKRIFQYFNNSMGLEYEGEKLAIEKEFAEKYKSENIKNETGLIRINFVVNCKGKTDRFRLISMNQNYEEKVFDKSITEQLMDITKTLKGWKKKKRRGQEIDYYQYLIFKIENGQLKEILP</sequence>
<gene>
    <name evidence="1" type="ORF">LPBF_02935</name>
</gene>
<keyword evidence="2" id="KW-1185">Reference proteome</keyword>
<dbReference type="AlphaFoldDB" id="A0A1B9E7J2"/>
<evidence type="ECO:0008006" key="3">
    <source>
        <dbReference type="Google" id="ProtNLM"/>
    </source>
</evidence>
<organism evidence="1 2">
    <name type="scientific">Flavobacterium crassostreae</name>
    <dbReference type="NCBI Taxonomy" id="1763534"/>
    <lineage>
        <taxon>Bacteria</taxon>
        <taxon>Pseudomonadati</taxon>
        <taxon>Bacteroidota</taxon>
        <taxon>Flavobacteriia</taxon>
        <taxon>Flavobacteriales</taxon>
        <taxon>Flavobacteriaceae</taxon>
        <taxon>Flavobacterium</taxon>
    </lineage>
</organism>
<dbReference type="EMBL" id="LVEP01000013">
    <property type="protein sequence ID" value="OCB77920.1"/>
    <property type="molecule type" value="Genomic_DNA"/>
</dbReference>
<name>A0A1B9E7J2_9FLAO</name>
<dbReference type="STRING" id="1763534.GCA_001831475_02613"/>
<proteinExistence type="predicted"/>
<protein>
    <recommendedName>
        <fullName evidence="3">TonB C-terminal domain-containing protein</fullName>
    </recommendedName>
</protein>
<dbReference type="OrthoDB" id="883593at2"/>
<evidence type="ECO:0000313" key="2">
    <source>
        <dbReference type="Proteomes" id="UP000093510"/>
    </source>
</evidence>
<reference evidence="1 2" key="1">
    <citation type="submission" date="2016-03" db="EMBL/GenBank/DDBJ databases">
        <authorList>
            <person name="Ploux O."/>
        </authorList>
    </citation>
    <scope>NUCLEOTIDE SEQUENCE [LARGE SCALE GENOMIC DNA]</scope>
    <source>
        <strain evidence="1 2">LPB0076</strain>
    </source>
</reference>